<dbReference type="Pfam" id="PF09173">
    <property type="entry name" value="eIF2_C"/>
    <property type="match status" value="1"/>
</dbReference>
<keyword evidence="2" id="KW-0547">Nucleotide-binding</keyword>
<dbReference type="Gene3D" id="2.40.30.10">
    <property type="entry name" value="Translation factors"/>
    <property type="match status" value="2"/>
</dbReference>
<dbReference type="VEuPathDB" id="MicrosporidiaDB:H312_01458"/>
<dbReference type="EMBL" id="KK365149">
    <property type="protein sequence ID" value="KCZ81166.1"/>
    <property type="molecule type" value="Genomic_DNA"/>
</dbReference>
<evidence type="ECO:0000256" key="2">
    <source>
        <dbReference type="ARBA" id="ARBA00022741"/>
    </source>
</evidence>
<keyword evidence="4" id="KW-0342">GTP-binding</keyword>
<evidence type="ECO:0000259" key="5">
    <source>
        <dbReference type="Pfam" id="PF09173"/>
    </source>
</evidence>
<dbReference type="STRING" id="1288291.A0A059F2I8"/>
<dbReference type="SUPFAM" id="SSF50465">
    <property type="entry name" value="EF-Tu/eEF-1alpha/eIF2-gamma C-terminal domain"/>
    <property type="match status" value="1"/>
</dbReference>
<protein>
    <recommendedName>
        <fullName evidence="5">Initiation factor eIF2 gamma C-terminal domain-containing protein</fullName>
    </recommendedName>
</protein>
<dbReference type="GO" id="GO:0005829">
    <property type="term" value="C:cytosol"/>
    <property type="evidence" value="ECO:0007669"/>
    <property type="project" value="TreeGrafter"/>
</dbReference>
<dbReference type="InterPro" id="IPR050543">
    <property type="entry name" value="eIF2G"/>
</dbReference>
<dbReference type="Proteomes" id="UP000030655">
    <property type="component" value="Unassembled WGS sequence"/>
</dbReference>
<dbReference type="PANTHER" id="PTHR42854:SF3">
    <property type="entry name" value="EUKARYOTIC TRANSLATION INITIATION FACTOR 2 SUBUNIT 3-RELATED"/>
    <property type="match status" value="1"/>
</dbReference>
<organism evidence="6 7">
    <name type="scientific">Anncaliia algerae PRA339</name>
    <dbReference type="NCBI Taxonomy" id="1288291"/>
    <lineage>
        <taxon>Eukaryota</taxon>
        <taxon>Fungi</taxon>
        <taxon>Fungi incertae sedis</taxon>
        <taxon>Microsporidia</taxon>
        <taxon>Tubulinosematoidea</taxon>
        <taxon>Tubulinosematidae</taxon>
        <taxon>Anncaliia</taxon>
    </lineage>
</organism>
<reference evidence="7" key="1">
    <citation type="submission" date="2013-02" db="EMBL/GenBank/DDBJ databases">
        <authorList>
            <consortium name="The Broad Institute Genome Sequencing Platform"/>
            <person name="Cuomo C."/>
            <person name="Becnel J."/>
            <person name="Sanscrainte N."/>
            <person name="Walker B."/>
            <person name="Young S.K."/>
            <person name="Zeng Q."/>
            <person name="Gargeya S."/>
            <person name="Fitzgerald M."/>
            <person name="Haas B."/>
            <person name="Abouelleil A."/>
            <person name="Alvarado L."/>
            <person name="Arachchi H.M."/>
            <person name="Berlin A.M."/>
            <person name="Chapman S.B."/>
            <person name="Dewar J."/>
            <person name="Goldberg J."/>
            <person name="Griggs A."/>
            <person name="Gujja S."/>
            <person name="Hansen M."/>
            <person name="Howarth C."/>
            <person name="Imamovic A."/>
            <person name="Larimer J."/>
            <person name="McCowan C."/>
            <person name="Murphy C."/>
            <person name="Neiman D."/>
            <person name="Pearson M."/>
            <person name="Priest M."/>
            <person name="Roberts A."/>
            <person name="Saif S."/>
            <person name="Shea T."/>
            <person name="Sisk P."/>
            <person name="Sykes S."/>
            <person name="Wortman J."/>
            <person name="Nusbaum C."/>
            <person name="Birren B."/>
        </authorList>
    </citation>
    <scope>NUCLEOTIDE SEQUENCE [LARGE SCALE GENOMIC DNA]</scope>
    <source>
        <strain evidence="7">PRA339</strain>
    </source>
</reference>
<evidence type="ECO:0000256" key="4">
    <source>
        <dbReference type="ARBA" id="ARBA00023134"/>
    </source>
</evidence>
<reference evidence="6 7" key="2">
    <citation type="submission" date="2014-03" db="EMBL/GenBank/DDBJ databases">
        <title>The Genome Sequence of Anncaliia algerae insect isolate PRA339.</title>
        <authorList>
            <consortium name="The Broad Institute Genome Sequencing Platform"/>
            <consortium name="The Broad Institute Genome Sequencing Center for Infectious Disease"/>
            <person name="Cuomo C."/>
            <person name="Becnel J."/>
            <person name="Sanscrainte N."/>
            <person name="Walker B."/>
            <person name="Young S.K."/>
            <person name="Zeng Q."/>
            <person name="Gargeya S."/>
            <person name="Fitzgerald M."/>
            <person name="Haas B."/>
            <person name="Abouelleil A."/>
            <person name="Alvarado L."/>
            <person name="Arachchi H.M."/>
            <person name="Berlin A.M."/>
            <person name="Chapman S.B."/>
            <person name="Dewar J."/>
            <person name="Goldberg J."/>
            <person name="Griggs A."/>
            <person name="Gujja S."/>
            <person name="Hansen M."/>
            <person name="Howarth C."/>
            <person name="Imamovic A."/>
            <person name="Larimer J."/>
            <person name="McCowan C."/>
            <person name="Murphy C."/>
            <person name="Neiman D."/>
            <person name="Pearson M."/>
            <person name="Priest M."/>
            <person name="Roberts A."/>
            <person name="Saif S."/>
            <person name="Shea T."/>
            <person name="Sisk P."/>
            <person name="Sykes S."/>
            <person name="Wortman J."/>
            <person name="Nusbaum C."/>
            <person name="Birren B."/>
        </authorList>
    </citation>
    <scope>NUCLEOTIDE SEQUENCE [LARGE SCALE GENOMIC DNA]</scope>
    <source>
        <strain evidence="6 7">PRA339</strain>
    </source>
</reference>
<evidence type="ECO:0000256" key="1">
    <source>
        <dbReference type="ARBA" id="ARBA00022540"/>
    </source>
</evidence>
<dbReference type="SUPFAM" id="SSF50447">
    <property type="entry name" value="Translation proteins"/>
    <property type="match status" value="1"/>
</dbReference>
<sequence>IKPFISKIISLKTENVSLNEAYPGGLIAIGTDIDPSCCIADNLVGHILGLKGDVPDVYQKLTIDYEIFDTFLDKKDKEIKCLVLNEVYMLNVGSCSLNAMLKIKTSDHLTFDLFKPVCCDLREKVTLSKKVSNNWRLIGYGKIVEGEILEPDYEMDFMSLRELGYELATNKM</sequence>
<dbReference type="OrthoDB" id="1045173at2759"/>
<name>A0A059F2I8_9MICR</name>
<keyword evidence="1" id="KW-0396">Initiation factor</keyword>
<dbReference type="GO" id="GO:0005525">
    <property type="term" value="F:GTP binding"/>
    <property type="evidence" value="ECO:0007669"/>
    <property type="project" value="UniProtKB-KW"/>
</dbReference>
<accession>A0A059F2I8</accession>
<evidence type="ECO:0000256" key="3">
    <source>
        <dbReference type="ARBA" id="ARBA00022917"/>
    </source>
</evidence>
<feature type="non-terminal residue" evidence="6">
    <location>
        <position position="1"/>
    </location>
</feature>
<feature type="domain" description="Initiation factor eIF2 gamma C-terminal" evidence="5">
    <location>
        <begin position="60"/>
        <end position="143"/>
    </location>
</feature>
<evidence type="ECO:0000313" key="7">
    <source>
        <dbReference type="Proteomes" id="UP000030655"/>
    </source>
</evidence>
<dbReference type="AlphaFoldDB" id="A0A059F2I8"/>
<dbReference type="GO" id="GO:0000049">
    <property type="term" value="F:tRNA binding"/>
    <property type="evidence" value="ECO:0007669"/>
    <property type="project" value="TreeGrafter"/>
</dbReference>
<keyword evidence="3" id="KW-0648">Protein biosynthesis</keyword>
<evidence type="ECO:0000313" key="6">
    <source>
        <dbReference type="EMBL" id="KCZ81166.1"/>
    </source>
</evidence>
<gene>
    <name evidence="6" type="ORF">H312_01458</name>
</gene>
<dbReference type="HOGENOM" id="CLU_1558944_0_0_1"/>
<dbReference type="InterPro" id="IPR015256">
    <property type="entry name" value="eIF2g_C"/>
</dbReference>
<proteinExistence type="predicted"/>
<dbReference type="GO" id="GO:0001731">
    <property type="term" value="P:formation of translation preinitiation complex"/>
    <property type="evidence" value="ECO:0007669"/>
    <property type="project" value="TreeGrafter"/>
</dbReference>
<dbReference type="PANTHER" id="PTHR42854">
    <property type="entry name" value="EUKARYOTIC TRANSLATION INITIATION FACTOR 2 SUBUNIT 3 FAMILY MEMBER"/>
    <property type="match status" value="1"/>
</dbReference>
<keyword evidence="7" id="KW-1185">Reference proteome</keyword>
<dbReference type="InterPro" id="IPR009001">
    <property type="entry name" value="Transl_elong_EF1A/Init_IF2_C"/>
</dbReference>
<dbReference type="InterPro" id="IPR009000">
    <property type="entry name" value="Transl_B-barrel_sf"/>
</dbReference>
<dbReference type="GO" id="GO:0003743">
    <property type="term" value="F:translation initiation factor activity"/>
    <property type="evidence" value="ECO:0007669"/>
    <property type="project" value="UniProtKB-KW"/>
</dbReference>